<dbReference type="PIRSF" id="PIRSF000126">
    <property type="entry name" value="11-beta-HSD1"/>
    <property type="match status" value="1"/>
</dbReference>
<dbReference type="GO" id="GO:0016491">
    <property type="term" value="F:oxidoreductase activity"/>
    <property type="evidence" value="ECO:0007669"/>
    <property type="project" value="UniProtKB-KW"/>
</dbReference>
<organism evidence="4 5">
    <name type="scientific">Brachybacterium endophyticum</name>
    <dbReference type="NCBI Taxonomy" id="2182385"/>
    <lineage>
        <taxon>Bacteria</taxon>
        <taxon>Bacillati</taxon>
        <taxon>Actinomycetota</taxon>
        <taxon>Actinomycetes</taxon>
        <taxon>Micrococcales</taxon>
        <taxon>Dermabacteraceae</taxon>
        <taxon>Brachybacterium</taxon>
    </lineage>
</organism>
<dbReference type="PANTHER" id="PTHR43086">
    <property type="entry name" value="VERY-LONG-CHAIN 3-OXOOACYL-COA REDUCTASE"/>
    <property type="match status" value="1"/>
</dbReference>
<dbReference type="RefSeq" id="WP_109274372.1">
    <property type="nucleotide sequence ID" value="NZ_QFKX01000001.1"/>
</dbReference>
<dbReference type="PRINTS" id="PR00080">
    <property type="entry name" value="SDRFAMILY"/>
</dbReference>
<protein>
    <recommendedName>
        <fullName evidence="6">Oxidoreductase</fullName>
    </recommendedName>
</protein>
<accession>A0A2U2RNQ9</accession>
<dbReference type="Gene3D" id="3.40.50.720">
    <property type="entry name" value="NAD(P)-binding Rossmann-like Domain"/>
    <property type="match status" value="1"/>
</dbReference>
<keyword evidence="2" id="KW-0560">Oxidoreductase</keyword>
<dbReference type="PRINTS" id="PR00081">
    <property type="entry name" value="GDHRDH"/>
</dbReference>
<evidence type="ECO:0000256" key="3">
    <source>
        <dbReference type="RuleBase" id="RU000363"/>
    </source>
</evidence>
<keyword evidence="5" id="KW-1185">Reference proteome</keyword>
<evidence type="ECO:0008006" key="6">
    <source>
        <dbReference type="Google" id="ProtNLM"/>
    </source>
</evidence>
<dbReference type="InterPro" id="IPR036291">
    <property type="entry name" value="NAD(P)-bd_dom_sf"/>
</dbReference>
<comment type="caution">
    <text evidence="4">The sequence shown here is derived from an EMBL/GenBank/DDBJ whole genome shotgun (WGS) entry which is preliminary data.</text>
</comment>
<evidence type="ECO:0000256" key="2">
    <source>
        <dbReference type="ARBA" id="ARBA00023002"/>
    </source>
</evidence>
<reference evidence="4 5" key="1">
    <citation type="submission" date="2018-05" db="EMBL/GenBank/DDBJ databases">
        <title>Brachybacterium sp. M1HQ-2T, whole genome shotgun sequence.</title>
        <authorList>
            <person name="Tuo L."/>
        </authorList>
    </citation>
    <scope>NUCLEOTIDE SEQUENCE [LARGE SCALE GENOMIC DNA]</scope>
    <source>
        <strain evidence="4 5">M1HQ-2</strain>
    </source>
</reference>
<gene>
    <name evidence="4" type="ORF">DEO23_02320</name>
</gene>
<sequence length="268" mass="27739">MRPLDLTDATVLVTGASSGLGVEFAHRLAALGADLVLVARRADRLTEVAAQVGAAHGVTVTTIGMDLTGEQPGAQLKRDLDERGITLTGLINNAGFGHSGALHQVDAETIAEMVRLNVDTLTDLTTTFLPQLRASGRGILVNVASLAAFQPNPGLAVYGATKAYVLNLSQALWEENRAAGLRVLALCPGPAKTEFFEVAGESAGAGLPRMEPSDVVEAAMKALARRTPPPYVVPGVANTAMAQTTKRLLPTRVVAGAVGAMMRRGGGA</sequence>
<dbReference type="OrthoDB" id="9797538at2"/>
<dbReference type="SUPFAM" id="SSF51735">
    <property type="entry name" value="NAD(P)-binding Rossmann-fold domains"/>
    <property type="match status" value="1"/>
</dbReference>
<evidence type="ECO:0000313" key="5">
    <source>
        <dbReference type="Proteomes" id="UP000245590"/>
    </source>
</evidence>
<dbReference type="Proteomes" id="UP000245590">
    <property type="component" value="Unassembled WGS sequence"/>
</dbReference>
<dbReference type="AlphaFoldDB" id="A0A2U2RNQ9"/>
<comment type="similarity">
    <text evidence="1 3">Belongs to the short-chain dehydrogenases/reductases (SDR) family.</text>
</comment>
<proteinExistence type="inferred from homology"/>
<dbReference type="InterPro" id="IPR002347">
    <property type="entry name" value="SDR_fam"/>
</dbReference>
<name>A0A2U2RNQ9_9MICO</name>
<evidence type="ECO:0000313" key="4">
    <source>
        <dbReference type="EMBL" id="PWH07486.1"/>
    </source>
</evidence>
<dbReference type="Pfam" id="PF00106">
    <property type="entry name" value="adh_short"/>
    <property type="match status" value="1"/>
</dbReference>
<dbReference type="PANTHER" id="PTHR43086:SF3">
    <property type="entry name" value="NADP-DEPENDENT 3-HYDROXY ACID DEHYDROGENASE YDFG"/>
    <property type="match status" value="1"/>
</dbReference>
<dbReference type="CDD" id="cd05233">
    <property type="entry name" value="SDR_c"/>
    <property type="match status" value="1"/>
</dbReference>
<evidence type="ECO:0000256" key="1">
    <source>
        <dbReference type="ARBA" id="ARBA00006484"/>
    </source>
</evidence>
<dbReference type="EMBL" id="QFKX01000001">
    <property type="protein sequence ID" value="PWH07486.1"/>
    <property type="molecule type" value="Genomic_DNA"/>
</dbReference>